<feature type="region of interest" description="Disordered" evidence="1">
    <location>
        <begin position="63"/>
        <end position="82"/>
    </location>
</feature>
<dbReference type="AlphaFoldDB" id="A0A1M7R621"/>
<dbReference type="Proteomes" id="UP000184339">
    <property type="component" value="Unassembled WGS sequence"/>
</dbReference>
<evidence type="ECO:0000256" key="1">
    <source>
        <dbReference type="SAM" id="MobiDB-lite"/>
    </source>
</evidence>
<organism evidence="3 4">
    <name type="scientific">Duganella sacchari</name>
    <dbReference type="NCBI Taxonomy" id="551987"/>
    <lineage>
        <taxon>Bacteria</taxon>
        <taxon>Pseudomonadati</taxon>
        <taxon>Pseudomonadota</taxon>
        <taxon>Betaproteobacteria</taxon>
        <taxon>Burkholderiales</taxon>
        <taxon>Oxalobacteraceae</taxon>
        <taxon>Telluria group</taxon>
        <taxon>Duganella</taxon>
    </lineage>
</organism>
<evidence type="ECO:0000313" key="4">
    <source>
        <dbReference type="Proteomes" id="UP000184339"/>
    </source>
</evidence>
<gene>
    <name evidence="3" type="ORF">SAMN05192549_111133</name>
</gene>
<keyword evidence="2" id="KW-0812">Transmembrane</keyword>
<keyword evidence="2" id="KW-0472">Membrane</keyword>
<dbReference type="RefSeq" id="WP_229215639.1">
    <property type="nucleotide sequence ID" value="NZ_FRCX01000011.1"/>
</dbReference>
<proteinExistence type="predicted"/>
<reference evidence="4" key="1">
    <citation type="submission" date="2016-11" db="EMBL/GenBank/DDBJ databases">
        <authorList>
            <person name="Varghese N."/>
            <person name="Submissions S."/>
        </authorList>
    </citation>
    <scope>NUCLEOTIDE SEQUENCE [LARGE SCALE GENOMIC DNA]</scope>
    <source>
        <strain evidence="4">Sac-22</strain>
    </source>
</reference>
<protein>
    <submittedName>
        <fullName evidence="3">Uncharacterized protein</fullName>
    </submittedName>
</protein>
<feature type="transmembrane region" description="Helical" evidence="2">
    <location>
        <begin position="12"/>
        <end position="30"/>
    </location>
</feature>
<keyword evidence="2" id="KW-1133">Transmembrane helix</keyword>
<evidence type="ECO:0000313" key="3">
    <source>
        <dbReference type="EMBL" id="SHN40959.1"/>
    </source>
</evidence>
<keyword evidence="4" id="KW-1185">Reference proteome</keyword>
<dbReference type="EMBL" id="FRCX01000011">
    <property type="protein sequence ID" value="SHN40959.1"/>
    <property type="molecule type" value="Genomic_DNA"/>
</dbReference>
<evidence type="ECO:0000256" key="2">
    <source>
        <dbReference type="SAM" id="Phobius"/>
    </source>
</evidence>
<name>A0A1M7R621_9BURK</name>
<sequence length="192" mass="20533">MELSKQSSRKFIIAGVATTVIALGLAAYFSSAPSAESQVKIKLPVTPSASASSAASASKAASVAAPHRPAEIKDPAPPAEPRAIRTKEQGAAALMALPELQAWSALIEKNSSGKAHGGLLEYDPAPRKLNGKNYWQFSYVENSAESALRWESFLVSSSDDEILVEDATNDEVISLARWRREKHPAKRTSMGN</sequence>
<accession>A0A1M7R621</accession>
<dbReference type="STRING" id="551987.SAMN05192549_111133"/>